<feature type="compositionally biased region" description="Polar residues" evidence="1">
    <location>
        <begin position="435"/>
        <end position="451"/>
    </location>
</feature>
<feature type="region of interest" description="Disordered" evidence="1">
    <location>
        <begin position="670"/>
        <end position="704"/>
    </location>
</feature>
<feature type="region of interest" description="Disordered" evidence="1">
    <location>
        <begin position="576"/>
        <end position="628"/>
    </location>
</feature>
<feature type="region of interest" description="Disordered" evidence="1">
    <location>
        <begin position="715"/>
        <end position="734"/>
    </location>
</feature>
<name>A0AAV9PDC0_9PEZI</name>
<organism evidence="2 3">
    <name type="scientific">Saxophila tyrrhenica</name>
    <dbReference type="NCBI Taxonomy" id="1690608"/>
    <lineage>
        <taxon>Eukaryota</taxon>
        <taxon>Fungi</taxon>
        <taxon>Dikarya</taxon>
        <taxon>Ascomycota</taxon>
        <taxon>Pezizomycotina</taxon>
        <taxon>Dothideomycetes</taxon>
        <taxon>Dothideomycetidae</taxon>
        <taxon>Mycosphaerellales</taxon>
        <taxon>Extremaceae</taxon>
        <taxon>Saxophila</taxon>
    </lineage>
</organism>
<evidence type="ECO:0000256" key="1">
    <source>
        <dbReference type="SAM" id="MobiDB-lite"/>
    </source>
</evidence>
<reference evidence="2 3" key="1">
    <citation type="submission" date="2023-08" db="EMBL/GenBank/DDBJ databases">
        <title>Black Yeasts Isolated from many extreme environments.</title>
        <authorList>
            <person name="Coleine C."/>
            <person name="Stajich J.E."/>
            <person name="Selbmann L."/>
        </authorList>
    </citation>
    <scope>NUCLEOTIDE SEQUENCE [LARGE SCALE GENOMIC DNA]</scope>
    <source>
        <strain evidence="2 3">CCFEE 5935</strain>
    </source>
</reference>
<evidence type="ECO:0000313" key="2">
    <source>
        <dbReference type="EMBL" id="KAK5170225.1"/>
    </source>
</evidence>
<keyword evidence="3" id="KW-1185">Reference proteome</keyword>
<dbReference type="EMBL" id="JAVRRT010000007">
    <property type="protein sequence ID" value="KAK5170225.1"/>
    <property type="molecule type" value="Genomic_DNA"/>
</dbReference>
<gene>
    <name evidence="2" type="ORF">LTR77_004811</name>
</gene>
<dbReference type="AlphaFoldDB" id="A0AAV9PDC0"/>
<feature type="compositionally biased region" description="Low complexity" evidence="1">
    <location>
        <begin position="582"/>
        <end position="615"/>
    </location>
</feature>
<proteinExistence type="predicted"/>
<sequence>MDWTGGTRKRFAAGRNNATIQKQKAHFAKARAALHATPNSQRSFRPIFEREITLSTGLKAVEHSPTLRSLNNTPELREHGKHRDTRGHGSAHTPSTAQHHNSGHAARSEGFRRPAGRPIRSLAAVRSRTSSRLAPDVAARRDQAPGAIRTEGRTDEETLLLVRRRQLLRRPDWLGLSMKRHADVSYASSIDNEHVGKRRKVKRSALRNAITATNSQDLLLPQREVVREDMMSGALPSGHIEVKIGTDAFATHTQPSCRSQTPGHTSMRQPSTDVALLSEESMLLEDDGGMWEGLTVLTSVPFNNTSPEVQTMVAETSPMSEMLEYLQHVPQDAIMQGTLGPARMYENEDDKERELGVTVPGSAFSVIPESTDENVVVPTFGRRSAGETFEPSRASIRASEAGTEFVDDRVQPVEQDEEKWRRLAGIKCHAGSSHTSMAAVGSSSQHLTASDHSAKERVVLEPVRDDAPQPSWSTPRGAGTQASILHQRQAVVDSWAGSPSHAPPGSPSASLQQIMQLAEQPVIRSKPQEEVRDDDALWKSFIIGSQSSSVESSPRVVPNAMQVYREGSMELCGPPSPSAAISGFGTSDHSTTGDTGGLDVASTTAPATKTSSPARQNRRRRRSRLSAVLDDLSMTRDLSFENDDIEDNHHELAEPLRPGNIHAGAANVLNPKRFRKPQRPPPSVPVRPAIRRTKRNATRSDVTRASSTLLSAIAVAAPSDPPKPSKPSTETPAKPDFPVTAWLHENDDCSKQIAYVHPLLHAPAVCMPIPGTNSFSAGTNGPNCTLTYYGTGFCFNELGSVEVGPNTPDCHAVPYSLSYTLKCG</sequence>
<feature type="region of interest" description="Disordered" evidence="1">
    <location>
        <begin position="460"/>
        <end position="481"/>
    </location>
</feature>
<protein>
    <submittedName>
        <fullName evidence="2">Uncharacterized protein</fullName>
    </submittedName>
</protein>
<feature type="region of interest" description="Disordered" evidence="1">
    <location>
        <begin position="59"/>
        <end position="143"/>
    </location>
</feature>
<evidence type="ECO:0000313" key="3">
    <source>
        <dbReference type="Proteomes" id="UP001337655"/>
    </source>
</evidence>
<accession>A0AAV9PDC0</accession>
<feature type="region of interest" description="Disordered" evidence="1">
    <location>
        <begin position="435"/>
        <end position="454"/>
    </location>
</feature>
<dbReference type="GeneID" id="89926155"/>
<dbReference type="RefSeq" id="XP_064659423.1">
    <property type="nucleotide sequence ID" value="XM_064802062.1"/>
</dbReference>
<comment type="caution">
    <text evidence="2">The sequence shown here is derived from an EMBL/GenBank/DDBJ whole genome shotgun (WGS) entry which is preliminary data.</text>
</comment>
<dbReference type="Proteomes" id="UP001337655">
    <property type="component" value="Unassembled WGS sequence"/>
</dbReference>
<feature type="compositionally biased region" description="Polar residues" evidence="1">
    <location>
        <begin position="470"/>
        <end position="481"/>
    </location>
</feature>